<gene>
    <name evidence="2" type="ORF">QF034_004224</name>
</gene>
<reference evidence="2 3" key="1">
    <citation type="submission" date="2023-07" db="EMBL/GenBank/DDBJ databases">
        <title>Comparative genomics of wheat-associated soil bacteria to identify genetic determinants of phenazine resistance.</title>
        <authorList>
            <person name="Mouncey N."/>
        </authorList>
    </citation>
    <scope>NUCLEOTIDE SEQUENCE [LARGE SCALE GENOMIC DNA]</scope>
    <source>
        <strain evidence="2 3">B3I12</strain>
    </source>
</reference>
<proteinExistence type="predicted"/>
<dbReference type="EMBL" id="JAUSYP010000001">
    <property type="protein sequence ID" value="MDQ0749993.1"/>
    <property type="molecule type" value="Genomic_DNA"/>
</dbReference>
<feature type="compositionally biased region" description="Polar residues" evidence="1">
    <location>
        <begin position="27"/>
        <end position="36"/>
    </location>
</feature>
<accession>A0ABU0QRH1</accession>
<evidence type="ECO:0000256" key="1">
    <source>
        <dbReference type="SAM" id="MobiDB-lite"/>
    </source>
</evidence>
<evidence type="ECO:0000313" key="3">
    <source>
        <dbReference type="Proteomes" id="UP001232755"/>
    </source>
</evidence>
<organism evidence="2 3">
    <name type="scientific">Streptomyces africanus</name>
    <dbReference type="NCBI Taxonomy" id="231024"/>
    <lineage>
        <taxon>Bacteria</taxon>
        <taxon>Bacillati</taxon>
        <taxon>Actinomycetota</taxon>
        <taxon>Actinomycetes</taxon>
        <taxon>Kitasatosporales</taxon>
        <taxon>Streptomycetaceae</taxon>
        <taxon>Streptomyces</taxon>
    </lineage>
</organism>
<comment type="caution">
    <text evidence="2">The sequence shown here is derived from an EMBL/GenBank/DDBJ whole genome shotgun (WGS) entry which is preliminary data.</text>
</comment>
<dbReference type="Proteomes" id="UP001232755">
    <property type="component" value="Unassembled WGS sequence"/>
</dbReference>
<keyword evidence="3" id="KW-1185">Reference proteome</keyword>
<name>A0ABU0QRH1_9ACTN</name>
<feature type="region of interest" description="Disordered" evidence="1">
    <location>
        <begin position="1"/>
        <end position="36"/>
    </location>
</feature>
<sequence>MLQHFPGYPGCPTVDDNGEAIGRAQDRVTTPSTANG</sequence>
<evidence type="ECO:0000313" key="2">
    <source>
        <dbReference type="EMBL" id="MDQ0749993.1"/>
    </source>
</evidence>
<protein>
    <submittedName>
        <fullName evidence="2">Uncharacterized protein</fullName>
    </submittedName>
</protein>